<dbReference type="EMBL" id="LK052893">
    <property type="protein sequence ID" value="CDR42070.1"/>
    <property type="molecule type" value="Genomic_DNA"/>
</dbReference>
<reference evidence="11" key="3">
    <citation type="submission" date="2017-01" db="EMBL/GenBank/DDBJ databases">
        <authorList>
            <person name="Mah S.A."/>
            <person name="Swanson W.J."/>
            <person name="Moy G.W."/>
            <person name="Vacquier V.D."/>
        </authorList>
    </citation>
    <scope>NUCLEOTIDE SEQUENCE [LARGE SCALE GENOMIC DNA]</scope>
    <source>
        <strain evidence="11">65</strain>
    </source>
</reference>
<reference evidence="12" key="2">
    <citation type="journal article" date="2017" name="Genome Announc.">
        <title>Genome sequences of Cyberlindnera fabianii 65, Pichia kudriavzevii 129, and Saccharomyces cerevisiae 131 isolated from fermented masau fruits in Zimbabwe.</title>
        <authorList>
            <person name="van Rijswijck I.M.H."/>
            <person name="Derks M.F.L."/>
            <person name="Abee T."/>
            <person name="de Ridder D."/>
            <person name="Smid E.J."/>
        </authorList>
    </citation>
    <scope>NUCLEOTIDE SEQUENCE [LARGE SCALE GENOMIC DNA]</scope>
    <source>
        <strain evidence="12">65</strain>
    </source>
</reference>
<evidence type="ECO:0000313" key="11">
    <source>
        <dbReference type="EMBL" id="ONH65939.1"/>
    </source>
</evidence>
<gene>
    <name evidence="11" type="ORF">BON22_4158</name>
    <name evidence="10" type="ORF">CYFA0S_08e03268g</name>
</gene>
<evidence type="ECO:0000256" key="7">
    <source>
        <dbReference type="SAM" id="Coils"/>
    </source>
</evidence>
<dbReference type="Gene3D" id="6.10.140.1140">
    <property type="match status" value="1"/>
</dbReference>
<dbReference type="PANTHER" id="PTHR43982">
    <property type="entry name" value="UBIQUITIN CARBOXYL-TERMINAL HYDROLASE"/>
    <property type="match status" value="1"/>
</dbReference>
<evidence type="ECO:0000256" key="6">
    <source>
        <dbReference type="RuleBase" id="RU366025"/>
    </source>
</evidence>
<dbReference type="PROSITE" id="PS50235">
    <property type="entry name" value="USP_3"/>
    <property type="match status" value="1"/>
</dbReference>
<protein>
    <recommendedName>
        <fullName evidence="6">Ubiquitin carboxyl-terminal hydrolase</fullName>
        <ecNumber evidence="6">3.4.19.12</ecNumber>
    </recommendedName>
</protein>
<dbReference type="PANTHER" id="PTHR43982:SF1">
    <property type="entry name" value="UBIQUITIN CARBOXYL-TERMINAL HYDROLASE 14"/>
    <property type="match status" value="1"/>
</dbReference>
<dbReference type="OMA" id="RKVQFPF"/>
<feature type="domain" description="USP" evidence="9">
    <location>
        <begin position="105"/>
        <end position="472"/>
    </location>
</feature>
<comment type="catalytic activity">
    <reaction evidence="1 6">
        <text>Thiol-dependent hydrolysis of ester, thioester, amide, peptide and isopeptide bonds formed by the C-terminal Gly of ubiquitin (a 76-residue protein attached to proteins as an intracellular targeting signal).</text>
        <dbReference type="EC" id="3.4.19.12"/>
    </reaction>
</comment>
<keyword evidence="2 6" id="KW-0645">Protease</keyword>
<dbReference type="PROSITE" id="PS00972">
    <property type="entry name" value="USP_1"/>
    <property type="match status" value="1"/>
</dbReference>
<dbReference type="EMBL" id="MPUK01000009">
    <property type="protein sequence ID" value="ONH65939.1"/>
    <property type="molecule type" value="Genomic_DNA"/>
</dbReference>
<keyword evidence="7" id="KW-0175">Coiled coil</keyword>
<keyword evidence="4 6" id="KW-0378">Hydrolase</keyword>
<dbReference type="SUPFAM" id="SSF54001">
    <property type="entry name" value="Cysteine proteinases"/>
    <property type="match status" value="1"/>
</dbReference>
<evidence type="ECO:0000256" key="4">
    <source>
        <dbReference type="ARBA" id="ARBA00022801"/>
    </source>
</evidence>
<dbReference type="GO" id="GO:0061136">
    <property type="term" value="P:regulation of proteasomal protein catabolic process"/>
    <property type="evidence" value="ECO:0007669"/>
    <property type="project" value="TreeGrafter"/>
</dbReference>
<proteinExistence type="inferred from homology"/>
<evidence type="ECO:0000259" key="8">
    <source>
        <dbReference type="PROSITE" id="PS50053"/>
    </source>
</evidence>
<dbReference type="InterPro" id="IPR001394">
    <property type="entry name" value="Peptidase_C19_UCH"/>
</dbReference>
<feature type="coiled-coil region" evidence="7">
    <location>
        <begin position="343"/>
        <end position="381"/>
    </location>
</feature>
<dbReference type="InterPro" id="IPR000626">
    <property type="entry name" value="Ubiquitin-like_dom"/>
</dbReference>
<evidence type="ECO:0000313" key="12">
    <source>
        <dbReference type="Proteomes" id="UP000189513"/>
    </source>
</evidence>
<dbReference type="PROSITE" id="PS50053">
    <property type="entry name" value="UBIQUITIN_2"/>
    <property type="match status" value="1"/>
</dbReference>
<dbReference type="Gene3D" id="3.10.20.90">
    <property type="entry name" value="Phosphatidylinositol 3-kinase Catalytic Subunit, Chain A, domain 1"/>
    <property type="match status" value="1"/>
</dbReference>
<dbReference type="GO" id="GO:0004843">
    <property type="term" value="F:cysteine-type deubiquitinase activity"/>
    <property type="evidence" value="ECO:0007669"/>
    <property type="project" value="UniProtKB-UniRule"/>
</dbReference>
<dbReference type="VEuPathDB" id="FungiDB:BON22_4158"/>
<dbReference type="InterPro" id="IPR044635">
    <property type="entry name" value="UBP14-like"/>
</dbReference>
<keyword evidence="12" id="KW-1185">Reference proteome</keyword>
<comment type="similarity">
    <text evidence="6">Belongs to the peptidase C19 family.</text>
</comment>
<dbReference type="SUPFAM" id="SSF54236">
    <property type="entry name" value="Ubiquitin-like"/>
    <property type="match status" value="1"/>
</dbReference>
<dbReference type="Pfam" id="PF00443">
    <property type="entry name" value="UCH"/>
    <property type="match status" value="1"/>
</dbReference>
<dbReference type="OrthoDB" id="333239at2759"/>
<keyword evidence="3 6" id="KW-0833">Ubl conjugation pathway</keyword>
<reference evidence="10" key="1">
    <citation type="journal article" date="2014" name="Genome Announc.">
        <title>Genome sequence of the yeast Cyberlindnera fabianii (Hansenula fabianii).</title>
        <authorList>
            <person name="Freel K.C."/>
            <person name="Sarilar V."/>
            <person name="Neuveglise C."/>
            <person name="Devillers H."/>
            <person name="Friedrich A."/>
            <person name="Schacherer J."/>
        </authorList>
    </citation>
    <scope>NUCLEOTIDE SEQUENCE</scope>
    <source>
        <strain evidence="10">YJS4271</strain>
    </source>
</reference>
<dbReference type="PROSITE" id="PS00973">
    <property type="entry name" value="USP_2"/>
    <property type="match status" value="1"/>
</dbReference>
<dbReference type="AlphaFoldDB" id="A0A061AXY5"/>
<accession>A0A061AXY5</accession>
<dbReference type="InterPro" id="IPR018200">
    <property type="entry name" value="USP_CS"/>
</dbReference>
<evidence type="ECO:0000256" key="3">
    <source>
        <dbReference type="ARBA" id="ARBA00022786"/>
    </source>
</evidence>
<dbReference type="CDD" id="cd02657">
    <property type="entry name" value="Peptidase_C19A"/>
    <property type="match status" value="1"/>
</dbReference>
<dbReference type="GO" id="GO:0016579">
    <property type="term" value="P:protein deubiquitination"/>
    <property type="evidence" value="ECO:0007669"/>
    <property type="project" value="InterPro"/>
</dbReference>
<feature type="domain" description="Ubiquitin-like" evidence="8">
    <location>
        <begin position="1"/>
        <end position="71"/>
    </location>
</feature>
<evidence type="ECO:0000313" key="10">
    <source>
        <dbReference type="EMBL" id="CDR42070.1"/>
    </source>
</evidence>
<dbReference type="InterPro" id="IPR029071">
    <property type="entry name" value="Ubiquitin-like_domsf"/>
</dbReference>
<evidence type="ECO:0000256" key="1">
    <source>
        <dbReference type="ARBA" id="ARBA00000707"/>
    </source>
</evidence>
<sequence length="475" mass="54507">MSFTVNIKNSGKTYPIELLPSETGLVFKQKIQEATRIPIERQKVLLKSGQLKDDVLVETLNLKPHQTIMVIGSPELNLPAAPVEKPVFLEDLNSEALSAYSTDPIGLENLGNTCYLNSTIQALHSIPTLRKSLEASDKVGEIGSNEHLVLQLKRVFKELEDKKSDVIVPSSLISSLRYKYPQFGERDDHGRPKQQDAEEVFTQLLLSLKSVLGDDFIQNFTVRFKSLIKNQEDETDVQEKFDEDLKLQCHITGQTNFMKNGIIESLNENIEKHSDNLNKDCVYEINKKITKLPTILTVQFVRFYWKRATNKKSKIMRKVQFPFQLDVADLLEESYRDGKIKVRDDLRSIEKEQENESREFKKQKKNMLAKEEDEFEEKQYKKYLEQFKTKFPEGLEQGENPSSLYTLNAVITHQGSSADSGHYQAFVKDKYNNDKWWKFNDDKVSIVDKDKIESLAGGGESDSALILIYKAFGTD</sequence>
<evidence type="ECO:0000256" key="2">
    <source>
        <dbReference type="ARBA" id="ARBA00022670"/>
    </source>
</evidence>
<dbReference type="InterPro" id="IPR038765">
    <property type="entry name" value="Papain-like_cys_pep_sf"/>
</dbReference>
<dbReference type="InterPro" id="IPR028889">
    <property type="entry name" value="USP"/>
</dbReference>
<organism evidence="10">
    <name type="scientific">Cyberlindnera fabianii</name>
    <name type="common">Yeast</name>
    <name type="synonym">Hansenula fabianii</name>
    <dbReference type="NCBI Taxonomy" id="36022"/>
    <lineage>
        <taxon>Eukaryota</taxon>
        <taxon>Fungi</taxon>
        <taxon>Dikarya</taxon>
        <taxon>Ascomycota</taxon>
        <taxon>Saccharomycotina</taxon>
        <taxon>Saccharomycetes</taxon>
        <taxon>Phaffomycetales</taxon>
        <taxon>Phaffomycetaceae</taxon>
        <taxon>Cyberlindnera</taxon>
    </lineage>
</organism>
<dbReference type="Proteomes" id="UP000189513">
    <property type="component" value="Unassembled WGS sequence"/>
</dbReference>
<dbReference type="STRING" id="36022.A0A061AXY5"/>
<keyword evidence="5 6" id="KW-0788">Thiol protease</keyword>
<name>A0A061AXY5_CYBFA</name>
<evidence type="ECO:0000256" key="5">
    <source>
        <dbReference type="ARBA" id="ARBA00022807"/>
    </source>
</evidence>
<evidence type="ECO:0000259" key="9">
    <source>
        <dbReference type="PROSITE" id="PS50235"/>
    </source>
</evidence>
<dbReference type="GO" id="GO:0070628">
    <property type="term" value="F:proteasome binding"/>
    <property type="evidence" value="ECO:0007669"/>
    <property type="project" value="TreeGrafter"/>
</dbReference>
<dbReference type="SMART" id="SM00213">
    <property type="entry name" value="UBQ"/>
    <property type="match status" value="1"/>
</dbReference>
<dbReference type="GO" id="GO:0043161">
    <property type="term" value="P:proteasome-mediated ubiquitin-dependent protein catabolic process"/>
    <property type="evidence" value="ECO:0007669"/>
    <property type="project" value="InterPro"/>
</dbReference>
<dbReference type="Pfam" id="PF00240">
    <property type="entry name" value="ubiquitin"/>
    <property type="match status" value="1"/>
</dbReference>
<dbReference type="EC" id="3.4.19.12" evidence="6"/>
<dbReference type="Gene3D" id="3.90.70.10">
    <property type="entry name" value="Cysteine proteinases"/>
    <property type="match status" value="1"/>
</dbReference>